<comment type="caution">
    <text evidence="13">Lacks conserved residue(s) required for the propagation of feature annotation.</text>
</comment>
<dbReference type="GO" id="GO:0046872">
    <property type="term" value="F:metal ion binding"/>
    <property type="evidence" value="ECO:0007669"/>
    <property type="project" value="UniProtKB-KW"/>
</dbReference>
<evidence type="ECO:0000313" key="17">
    <source>
        <dbReference type="EMBL" id="GCB80600.1"/>
    </source>
</evidence>
<evidence type="ECO:0000256" key="4">
    <source>
        <dbReference type="ARBA" id="ARBA00013279"/>
    </source>
</evidence>
<dbReference type="Gene3D" id="2.60.60.20">
    <property type="entry name" value="PLAT/LH2 domain"/>
    <property type="match status" value="1"/>
</dbReference>
<evidence type="ECO:0000313" key="18">
    <source>
        <dbReference type="Proteomes" id="UP000288216"/>
    </source>
</evidence>
<evidence type="ECO:0000256" key="1">
    <source>
        <dbReference type="ARBA" id="ARBA00001024"/>
    </source>
</evidence>
<accession>A0A401Q5E5</accession>
<dbReference type="Proteomes" id="UP000288216">
    <property type="component" value="Unassembled WGS sequence"/>
</dbReference>
<dbReference type="GO" id="GO:0005886">
    <property type="term" value="C:plasma membrane"/>
    <property type="evidence" value="ECO:0007669"/>
    <property type="project" value="UniProtKB-SubCell"/>
</dbReference>
<organism evidence="17 18">
    <name type="scientific">Scyliorhinus torazame</name>
    <name type="common">Cloudy catshark</name>
    <name type="synonym">Catulus torazame</name>
    <dbReference type="NCBI Taxonomy" id="75743"/>
    <lineage>
        <taxon>Eukaryota</taxon>
        <taxon>Metazoa</taxon>
        <taxon>Chordata</taxon>
        <taxon>Craniata</taxon>
        <taxon>Vertebrata</taxon>
        <taxon>Chondrichthyes</taxon>
        <taxon>Elasmobranchii</taxon>
        <taxon>Galeomorphii</taxon>
        <taxon>Galeoidea</taxon>
        <taxon>Carcharhiniformes</taxon>
        <taxon>Scyliorhinidae</taxon>
        <taxon>Scyliorhinus</taxon>
    </lineage>
</organism>
<reference evidence="17 18" key="1">
    <citation type="journal article" date="2018" name="Nat. Ecol. Evol.">
        <title>Shark genomes provide insights into elasmobranch evolution and the origin of vertebrates.</title>
        <authorList>
            <person name="Hara Y"/>
            <person name="Yamaguchi K"/>
            <person name="Onimaru K"/>
            <person name="Kadota M"/>
            <person name="Koyanagi M"/>
            <person name="Keeley SD"/>
            <person name="Tatsumi K"/>
            <person name="Tanaka K"/>
            <person name="Motone F"/>
            <person name="Kageyama Y"/>
            <person name="Nozu R"/>
            <person name="Adachi N"/>
            <person name="Nishimura O"/>
            <person name="Nakagawa R"/>
            <person name="Tanegashima C"/>
            <person name="Kiyatake I"/>
            <person name="Matsumoto R"/>
            <person name="Murakumo K"/>
            <person name="Nishida K"/>
            <person name="Terakita A"/>
            <person name="Kuratani S"/>
            <person name="Sato K"/>
            <person name="Hyodo S Kuraku.S."/>
        </authorList>
    </citation>
    <scope>NUCLEOTIDE SEQUENCE [LARGE SCALE GENOMIC DNA]</scope>
</reference>
<dbReference type="GO" id="GO:0004465">
    <property type="term" value="F:lipoprotein lipase activity"/>
    <property type="evidence" value="ECO:0007669"/>
    <property type="project" value="UniProtKB-EC"/>
</dbReference>
<evidence type="ECO:0000256" key="11">
    <source>
        <dbReference type="ARBA" id="ARBA00023157"/>
    </source>
</evidence>
<keyword evidence="12" id="KW-0325">Glycoprotein</keyword>
<keyword evidence="5" id="KW-0964">Secreted</keyword>
<dbReference type="PRINTS" id="PR00822">
    <property type="entry name" value="LIPOLIPASE"/>
</dbReference>
<gene>
    <name evidence="17" type="ORF">scyTo_0016273</name>
</gene>
<keyword evidence="10" id="KW-0443">Lipid metabolism</keyword>
<keyword evidence="8" id="KW-0378">Hydrolase</keyword>
<dbReference type="Pfam" id="PF00151">
    <property type="entry name" value="Lipase"/>
    <property type="match status" value="2"/>
</dbReference>
<keyword evidence="7 15" id="KW-0732">Signal</keyword>
<evidence type="ECO:0000259" key="16">
    <source>
        <dbReference type="PROSITE" id="PS50095"/>
    </source>
</evidence>
<feature type="signal peptide" evidence="15">
    <location>
        <begin position="1"/>
        <end position="22"/>
    </location>
</feature>
<evidence type="ECO:0000256" key="3">
    <source>
        <dbReference type="ARBA" id="ARBA00010701"/>
    </source>
</evidence>
<dbReference type="GO" id="GO:0034185">
    <property type="term" value="F:apolipoprotein binding"/>
    <property type="evidence" value="ECO:0007669"/>
    <property type="project" value="TreeGrafter"/>
</dbReference>
<sequence length="449" mass="51220">MAGGGYIVWISIFLFRLSRVSANHPARHTAPQTERDFNSVQTKFSLRTALDPEGDSCYLIPGQLESIRRCNFNQTARTFLVIHGWTVTGMFESWIPKLVLALYEREGDSNVIVVDWLTRAHQHYPIAADNTKLVGRDIAYFIEWLEEKLNFPSQKVHMLGYSLGAHVAGFAGSYGLYRVGRITAVANAIKCQHERAIHLFIDSLLNENYPSVAYRCSNQETFEKGVCLSCRKNRCNTLGYDVRRIRSKRSGRMYLKTGADMPFRVYHYQLKMHFFRDINQTETAANFLVSLSGTLNESKGLAVRVPDILPNRTYSFLVHTEVDIGELLMVKLQWESSSSLWSSIVGKVTQPWTMWRFWETSEEVTNDLEIRKMRVKAGETQKRIVFCAKNSASQIRCADTINTTFHPGVSQCPENILISTQTSQSQTNFFLPRNCLAVGILKKLDEQLS</sequence>
<dbReference type="InterPro" id="IPR036392">
    <property type="entry name" value="PLAT/LH2_dom_sf"/>
</dbReference>
<dbReference type="OMA" id="YCSHERV"/>
<dbReference type="SUPFAM" id="SSF49723">
    <property type="entry name" value="Lipase/lipooxygenase domain (PLAT/LH2 domain)"/>
    <property type="match status" value="1"/>
</dbReference>
<dbReference type="InterPro" id="IPR029058">
    <property type="entry name" value="AB_hydrolase_fold"/>
</dbReference>
<comment type="caution">
    <text evidence="17">The sequence shown here is derived from an EMBL/GenBank/DDBJ whole genome shotgun (WGS) entry which is preliminary data.</text>
</comment>
<evidence type="ECO:0000256" key="7">
    <source>
        <dbReference type="ARBA" id="ARBA00022729"/>
    </source>
</evidence>
<keyword evidence="18" id="KW-1185">Reference proteome</keyword>
<keyword evidence="11" id="KW-1015">Disulfide bond</keyword>
<evidence type="ECO:0000256" key="14">
    <source>
        <dbReference type="RuleBase" id="RU004262"/>
    </source>
</evidence>
<name>A0A401Q5E5_SCYTO</name>
<dbReference type="InterPro" id="IPR000734">
    <property type="entry name" value="TAG_lipase"/>
</dbReference>
<feature type="domain" description="PLAT" evidence="16">
    <location>
        <begin position="266"/>
        <end position="406"/>
    </location>
</feature>
<dbReference type="STRING" id="75743.A0A401Q5E5"/>
<comment type="catalytic activity">
    <reaction evidence="1">
        <text>a triacylglycerol + H2O = a diacylglycerol + a fatty acid + H(+)</text>
        <dbReference type="Rhea" id="RHEA:12044"/>
        <dbReference type="ChEBI" id="CHEBI:15377"/>
        <dbReference type="ChEBI" id="CHEBI:15378"/>
        <dbReference type="ChEBI" id="CHEBI:17855"/>
        <dbReference type="ChEBI" id="CHEBI:18035"/>
        <dbReference type="ChEBI" id="CHEBI:28868"/>
        <dbReference type="EC" id="3.1.1.3"/>
    </reaction>
</comment>
<dbReference type="GO" id="GO:0016042">
    <property type="term" value="P:lipid catabolic process"/>
    <property type="evidence" value="ECO:0007669"/>
    <property type="project" value="UniProtKB-KW"/>
</dbReference>
<proteinExistence type="inferred from homology"/>
<dbReference type="PROSITE" id="PS50095">
    <property type="entry name" value="PLAT"/>
    <property type="match status" value="1"/>
</dbReference>
<comment type="similarity">
    <text evidence="3 14">Belongs to the AB hydrolase superfamily. Lipase family.</text>
</comment>
<dbReference type="PANTHER" id="PTHR11610:SF146">
    <property type="entry name" value="LIPOPROTEIN LIPASE-LIKE"/>
    <property type="match status" value="1"/>
</dbReference>
<dbReference type="GO" id="GO:0042627">
    <property type="term" value="C:chylomicron"/>
    <property type="evidence" value="ECO:0007669"/>
    <property type="project" value="UniProtKB-KW"/>
</dbReference>
<comment type="subcellular location">
    <subcellularLocation>
        <location evidence="2">Secreted</location>
    </subcellularLocation>
</comment>
<dbReference type="InterPro" id="IPR002330">
    <property type="entry name" value="Lipo_Lipase"/>
</dbReference>
<dbReference type="SMART" id="SM00308">
    <property type="entry name" value="LH2"/>
    <property type="match status" value="1"/>
</dbReference>
<evidence type="ECO:0000256" key="10">
    <source>
        <dbReference type="ARBA" id="ARBA00023098"/>
    </source>
</evidence>
<dbReference type="InterPro" id="IPR013818">
    <property type="entry name" value="Lipase"/>
</dbReference>
<dbReference type="AlphaFoldDB" id="A0A401Q5E5"/>
<dbReference type="PRINTS" id="PR00821">
    <property type="entry name" value="TAGLIPASE"/>
</dbReference>
<dbReference type="EMBL" id="BFAA01009737">
    <property type="protein sequence ID" value="GCB80600.1"/>
    <property type="molecule type" value="Genomic_DNA"/>
</dbReference>
<evidence type="ECO:0000256" key="8">
    <source>
        <dbReference type="ARBA" id="ARBA00022801"/>
    </source>
</evidence>
<dbReference type="OrthoDB" id="199913at2759"/>
<keyword evidence="9" id="KW-0442">Lipid degradation</keyword>
<evidence type="ECO:0000256" key="5">
    <source>
        <dbReference type="ARBA" id="ARBA00022525"/>
    </source>
</evidence>
<dbReference type="PANTHER" id="PTHR11610">
    <property type="entry name" value="LIPASE"/>
    <property type="match status" value="1"/>
</dbReference>
<evidence type="ECO:0000256" key="2">
    <source>
        <dbReference type="ARBA" id="ARBA00004613"/>
    </source>
</evidence>
<evidence type="ECO:0000256" key="12">
    <source>
        <dbReference type="ARBA" id="ARBA00023180"/>
    </source>
</evidence>
<keyword evidence="6" id="KW-0358">Heparin-binding</keyword>
<protein>
    <recommendedName>
        <fullName evidence="4">triacylglycerol lipase</fullName>
        <ecNumber evidence="4">3.1.1.3</ecNumber>
    </recommendedName>
</protein>
<dbReference type="InterPro" id="IPR016272">
    <property type="entry name" value="Lipase_LIPH"/>
</dbReference>
<evidence type="ECO:0000256" key="6">
    <source>
        <dbReference type="ARBA" id="ARBA00022674"/>
    </source>
</evidence>
<dbReference type="GO" id="GO:0034361">
    <property type="term" value="C:very-low-density lipoprotein particle"/>
    <property type="evidence" value="ECO:0007669"/>
    <property type="project" value="UniProtKB-KW"/>
</dbReference>
<dbReference type="FunFam" id="2.60.60.20:FF:000010">
    <property type="entry name" value="hepatic triacylglycerol lipase"/>
    <property type="match status" value="1"/>
</dbReference>
<evidence type="ECO:0000256" key="9">
    <source>
        <dbReference type="ARBA" id="ARBA00022963"/>
    </source>
</evidence>
<dbReference type="EC" id="3.1.1.3" evidence="4"/>
<evidence type="ECO:0000256" key="15">
    <source>
        <dbReference type="SAM" id="SignalP"/>
    </source>
</evidence>
<dbReference type="PIRSF" id="PIRSF000865">
    <property type="entry name" value="Lipoprotein_lipase_LIPH"/>
    <property type="match status" value="1"/>
</dbReference>
<dbReference type="GO" id="GO:0034372">
    <property type="term" value="P:very-low-density lipoprotein particle remodeling"/>
    <property type="evidence" value="ECO:0007669"/>
    <property type="project" value="TreeGrafter"/>
</dbReference>
<dbReference type="GO" id="GO:0008201">
    <property type="term" value="F:heparin binding"/>
    <property type="evidence" value="ECO:0007669"/>
    <property type="project" value="UniProtKB-KW"/>
</dbReference>
<dbReference type="InterPro" id="IPR001024">
    <property type="entry name" value="PLAT/LH2_dom"/>
</dbReference>
<dbReference type="Pfam" id="PF01477">
    <property type="entry name" value="PLAT"/>
    <property type="match status" value="1"/>
</dbReference>
<evidence type="ECO:0000256" key="13">
    <source>
        <dbReference type="PROSITE-ProRule" id="PRU00152"/>
    </source>
</evidence>
<feature type="chain" id="PRO_5019559583" description="triacylglycerol lipase" evidence="15">
    <location>
        <begin position="23"/>
        <end position="449"/>
    </location>
</feature>
<dbReference type="SUPFAM" id="SSF53474">
    <property type="entry name" value="alpha/beta-Hydrolases"/>
    <property type="match status" value="1"/>
</dbReference>
<dbReference type="Gene3D" id="3.40.50.1820">
    <property type="entry name" value="alpha/beta hydrolase"/>
    <property type="match status" value="2"/>
</dbReference>